<keyword evidence="7 9" id="KW-0067">ATP-binding</keyword>
<proteinExistence type="inferred from homology"/>
<dbReference type="NCBIfam" id="NF002834">
    <property type="entry name" value="PRK03011.1-5"/>
    <property type="match status" value="1"/>
</dbReference>
<dbReference type="KEGG" id="minf:MESINF_1533"/>
<dbReference type="EC" id="2.7.2.7" evidence="9"/>
<evidence type="ECO:0000256" key="8">
    <source>
        <dbReference type="ARBA" id="ARBA00048596"/>
    </source>
</evidence>
<dbReference type="PRINTS" id="PR00471">
    <property type="entry name" value="ACETATEKNASE"/>
</dbReference>
<dbReference type="GO" id="GO:0008776">
    <property type="term" value="F:acetate kinase activity"/>
    <property type="evidence" value="ECO:0007669"/>
    <property type="project" value="TreeGrafter"/>
</dbReference>
<dbReference type="GO" id="GO:0005737">
    <property type="term" value="C:cytoplasm"/>
    <property type="evidence" value="ECO:0007669"/>
    <property type="project" value="UniProtKB-SubCell"/>
</dbReference>
<accession>A0A7Z7PPF1</accession>
<evidence type="ECO:0000313" key="11">
    <source>
        <dbReference type="EMBL" id="SSC12977.1"/>
    </source>
</evidence>
<dbReference type="AlphaFoldDB" id="A0A7Z7PPF1"/>
<keyword evidence="3 9" id="KW-0963">Cytoplasm</keyword>
<dbReference type="PIRSF" id="PIRSF036458">
    <property type="entry name" value="Butyrate_kin"/>
    <property type="match status" value="1"/>
</dbReference>
<dbReference type="Proteomes" id="UP000250796">
    <property type="component" value="Chromosome MESINF"/>
</dbReference>
<name>A0A7Z7PPF1_9BACT</name>
<keyword evidence="6 9" id="KW-0418">Kinase</keyword>
<dbReference type="PROSITE" id="PS01076">
    <property type="entry name" value="ACETATE_KINASE_2"/>
    <property type="match status" value="1"/>
</dbReference>
<evidence type="ECO:0000256" key="3">
    <source>
        <dbReference type="ARBA" id="ARBA00022490"/>
    </source>
</evidence>
<keyword evidence="4 9" id="KW-0808">Transferase</keyword>
<organism evidence="11 12">
    <name type="scientific">Mesotoga infera</name>
    <dbReference type="NCBI Taxonomy" id="1236046"/>
    <lineage>
        <taxon>Bacteria</taxon>
        <taxon>Thermotogati</taxon>
        <taxon>Thermotogota</taxon>
        <taxon>Thermotogae</taxon>
        <taxon>Kosmotogales</taxon>
        <taxon>Kosmotogaceae</taxon>
        <taxon>Mesotoga</taxon>
    </lineage>
</organism>
<protein>
    <recommendedName>
        <fullName evidence="9">Probable butyrate kinase</fullName>
        <shortName evidence="9">BK</shortName>
        <ecNumber evidence="9">2.7.2.7</ecNumber>
    </recommendedName>
    <alternativeName>
        <fullName evidence="9">Branched-chain carboxylic acid kinase</fullName>
    </alternativeName>
</protein>
<comment type="catalytic activity">
    <reaction evidence="8 9">
        <text>butanoate + ATP = butanoyl phosphate + ADP</text>
        <dbReference type="Rhea" id="RHEA:13585"/>
        <dbReference type="ChEBI" id="CHEBI:17968"/>
        <dbReference type="ChEBI" id="CHEBI:30616"/>
        <dbReference type="ChEBI" id="CHEBI:58079"/>
        <dbReference type="ChEBI" id="CHEBI:456216"/>
        <dbReference type="EC" id="2.7.2.7"/>
    </reaction>
</comment>
<keyword evidence="12" id="KW-1185">Reference proteome</keyword>
<evidence type="ECO:0000256" key="2">
    <source>
        <dbReference type="ARBA" id="ARBA00008748"/>
    </source>
</evidence>
<evidence type="ECO:0000256" key="10">
    <source>
        <dbReference type="RuleBase" id="RU003835"/>
    </source>
</evidence>
<dbReference type="GO" id="GO:0006083">
    <property type="term" value="P:acetate metabolic process"/>
    <property type="evidence" value="ECO:0007669"/>
    <property type="project" value="TreeGrafter"/>
</dbReference>
<reference evidence="11 12" key="1">
    <citation type="submission" date="2017-01" db="EMBL/GenBank/DDBJ databases">
        <authorList>
            <person name="Erauso G."/>
        </authorList>
    </citation>
    <scope>NUCLEOTIDE SEQUENCE [LARGE SCALE GENOMIC DNA]</scope>
    <source>
        <strain evidence="11">MESINF1</strain>
    </source>
</reference>
<dbReference type="PROSITE" id="PS01075">
    <property type="entry name" value="ACETATE_KINASE_1"/>
    <property type="match status" value="1"/>
</dbReference>
<dbReference type="HAMAP" id="MF_00542">
    <property type="entry name" value="Butyrate_kinase"/>
    <property type="match status" value="1"/>
</dbReference>
<evidence type="ECO:0000256" key="9">
    <source>
        <dbReference type="HAMAP-Rule" id="MF_00542"/>
    </source>
</evidence>
<comment type="similarity">
    <text evidence="2 9 10">Belongs to the acetokinase family.</text>
</comment>
<dbReference type="EMBL" id="LS974202">
    <property type="protein sequence ID" value="SSC12977.1"/>
    <property type="molecule type" value="Genomic_DNA"/>
</dbReference>
<dbReference type="Pfam" id="PF00871">
    <property type="entry name" value="Acetate_kinase"/>
    <property type="match status" value="1"/>
</dbReference>
<evidence type="ECO:0000313" key="12">
    <source>
        <dbReference type="Proteomes" id="UP000250796"/>
    </source>
</evidence>
<keyword evidence="5 9" id="KW-0547">Nucleotide-binding</keyword>
<evidence type="ECO:0000256" key="6">
    <source>
        <dbReference type="ARBA" id="ARBA00022777"/>
    </source>
</evidence>
<dbReference type="InterPro" id="IPR043129">
    <property type="entry name" value="ATPase_NBD"/>
</dbReference>
<dbReference type="RefSeq" id="WP_169699187.1">
    <property type="nucleotide sequence ID" value="NZ_LS974202.1"/>
</dbReference>
<dbReference type="PANTHER" id="PTHR21060">
    <property type="entry name" value="ACETATE KINASE"/>
    <property type="match status" value="1"/>
</dbReference>
<dbReference type="CDD" id="cd24011">
    <property type="entry name" value="ASKHA_NBD_BK"/>
    <property type="match status" value="1"/>
</dbReference>
<dbReference type="InterPro" id="IPR023865">
    <property type="entry name" value="Aliphatic_acid_kinase_CS"/>
</dbReference>
<dbReference type="PANTHER" id="PTHR21060:SF3">
    <property type="entry name" value="BUTYRATE KINASE 2-RELATED"/>
    <property type="match status" value="1"/>
</dbReference>
<dbReference type="InterPro" id="IPR011245">
    <property type="entry name" value="Butyrate_kin"/>
</dbReference>
<dbReference type="NCBIfam" id="TIGR02707">
    <property type="entry name" value="butyr_kinase"/>
    <property type="match status" value="1"/>
</dbReference>
<gene>
    <name evidence="9 11" type="primary">buk</name>
    <name evidence="11" type="ORF">MESINF_1533</name>
</gene>
<comment type="subcellular location">
    <subcellularLocation>
        <location evidence="1 9">Cytoplasm</location>
    </subcellularLocation>
</comment>
<dbReference type="SUPFAM" id="SSF53067">
    <property type="entry name" value="Actin-like ATPase domain"/>
    <property type="match status" value="2"/>
</dbReference>
<sequence>MSCYILVINPGSTSTKIAVFDGEREVFRKTLTLQENQLDLPLFPEQYLIRKGQILRALVDSGIESKQLCAIAARGGRLKPLSSGVYRINDQMLKDARAGLQGVHPANTAVVIASEIAFENSIEAFTVDPISVDEMADWAKITGIRDITRNSLSHALNMKAIARRAASQLGKSYEEAKIIVAHLGGGSSVSAHLQGKMVDLYNSDKEGPFAVERAGALPTHELADFARSHDDYLHHLAHVGGLYSHFQTRDVEKIVEMARAGDNRAVVVLQAYIYNIAKYIFSLLAVFGGYPDALAITGGVVKSEFVRTALLEKLGKGFRVFLFPGEFEMESLASGVYRVITGREKALEY</sequence>
<dbReference type="Gene3D" id="3.30.420.40">
    <property type="match status" value="2"/>
</dbReference>
<evidence type="ECO:0000256" key="4">
    <source>
        <dbReference type="ARBA" id="ARBA00022679"/>
    </source>
</evidence>
<evidence type="ECO:0000256" key="7">
    <source>
        <dbReference type="ARBA" id="ARBA00022840"/>
    </source>
</evidence>
<dbReference type="GO" id="GO:0005524">
    <property type="term" value="F:ATP binding"/>
    <property type="evidence" value="ECO:0007669"/>
    <property type="project" value="UniProtKB-KW"/>
</dbReference>
<evidence type="ECO:0000256" key="5">
    <source>
        <dbReference type="ARBA" id="ARBA00022741"/>
    </source>
</evidence>
<dbReference type="GO" id="GO:0047761">
    <property type="term" value="F:butyrate kinase activity"/>
    <property type="evidence" value="ECO:0007669"/>
    <property type="project" value="UniProtKB-UniRule"/>
</dbReference>
<evidence type="ECO:0000256" key="1">
    <source>
        <dbReference type="ARBA" id="ARBA00004496"/>
    </source>
</evidence>
<dbReference type="InterPro" id="IPR000890">
    <property type="entry name" value="Aliphatic_acid_kin_short-chain"/>
</dbReference>